<gene>
    <name evidence="1" type="ORF">BTN49_0823</name>
</gene>
<dbReference type="EMBL" id="NBYY01000009">
    <property type="protein sequence ID" value="PCS23852.1"/>
    <property type="molecule type" value="Genomic_DNA"/>
</dbReference>
<sequence length="37" mass="4401">MTEIITGIKKNIKPKVIKLWDCLILWKPFLIQTVFDN</sequence>
<protein>
    <submittedName>
        <fullName evidence="1">Uncharacterized protein</fullName>
    </submittedName>
</protein>
<organism evidence="1 2">
    <name type="scientific">Candidatus Enterovibrio escicola</name>
    <dbReference type="NCBI Taxonomy" id="1927127"/>
    <lineage>
        <taxon>Bacteria</taxon>
        <taxon>Pseudomonadati</taxon>
        <taxon>Pseudomonadota</taxon>
        <taxon>Gammaproteobacteria</taxon>
        <taxon>Vibrionales</taxon>
        <taxon>Vibrionaceae</taxon>
        <taxon>Enterovibrio</taxon>
    </lineage>
</organism>
<name>A0A2A5T6T5_9GAMM</name>
<dbReference type="Proteomes" id="UP000219020">
    <property type="component" value="Unassembled WGS sequence"/>
</dbReference>
<proteinExistence type="predicted"/>
<keyword evidence="2" id="KW-1185">Reference proteome</keyword>
<accession>A0A2A5T6T5</accession>
<evidence type="ECO:0000313" key="2">
    <source>
        <dbReference type="Proteomes" id="UP000219020"/>
    </source>
</evidence>
<dbReference type="AlphaFoldDB" id="A0A2A5T6T5"/>
<reference evidence="2" key="1">
    <citation type="submission" date="2017-04" db="EMBL/GenBank/DDBJ databases">
        <title>Genome evolution of the luminous symbionts of deep sea anglerfish.</title>
        <authorList>
            <person name="Hendry T.A."/>
        </authorList>
    </citation>
    <scope>NUCLEOTIDE SEQUENCE [LARGE SCALE GENOMIC DNA]</scope>
</reference>
<comment type="caution">
    <text evidence="1">The sequence shown here is derived from an EMBL/GenBank/DDBJ whole genome shotgun (WGS) entry which is preliminary data.</text>
</comment>
<evidence type="ECO:0000313" key="1">
    <source>
        <dbReference type="EMBL" id="PCS23852.1"/>
    </source>
</evidence>